<accession>A0AAD5BM05</accession>
<dbReference type="Pfam" id="PF00201">
    <property type="entry name" value="UDPGT"/>
    <property type="match status" value="1"/>
</dbReference>
<reference evidence="3" key="1">
    <citation type="submission" date="2022-06" db="EMBL/GenBank/DDBJ databases">
        <title>Uncovering the hologenomic basis of an extraordinary plant invasion.</title>
        <authorList>
            <person name="Bieker V.C."/>
            <person name="Martin M.D."/>
            <person name="Gilbert T."/>
            <person name="Hodgins K."/>
            <person name="Battlay P."/>
            <person name="Petersen B."/>
            <person name="Wilson J."/>
        </authorList>
    </citation>
    <scope>NUCLEOTIDE SEQUENCE</scope>
    <source>
        <strain evidence="3">AA19_3_7</strain>
        <tissue evidence="3">Leaf</tissue>
    </source>
</reference>
<evidence type="ECO:0000313" key="4">
    <source>
        <dbReference type="Proteomes" id="UP001206925"/>
    </source>
</evidence>
<keyword evidence="4" id="KW-1185">Reference proteome</keyword>
<evidence type="ECO:0000313" key="3">
    <source>
        <dbReference type="EMBL" id="KAI7724866.1"/>
    </source>
</evidence>
<dbReference type="Gene3D" id="3.40.50.2000">
    <property type="entry name" value="Glycogen Phosphorylase B"/>
    <property type="match status" value="2"/>
</dbReference>
<dbReference type="AlphaFoldDB" id="A0AAD5BM05"/>
<dbReference type="EMBL" id="JAMZMK010012149">
    <property type="protein sequence ID" value="KAI7724866.1"/>
    <property type="molecule type" value="Genomic_DNA"/>
</dbReference>
<dbReference type="PANTHER" id="PTHR48047:SF150">
    <property type="entry name" value="SOLANIDINE UDP-GLUCOSE GLUCOSYLTRANSFERASE 1"/>
    <property type="match status" value="1"/>
</dbReference>
<dbReference type="SUPFAM" id="SSF53756">
    <property type="entry name" value="UDP-Glycosyltransferase/glycogen phosphorylase"/>
    <property type="match status" value="1"/>
</dbReference>
<evidence type="ECO:0000256" key="2">
    <source>
        <dbReference type="ARBA" id="ARBA00022679"/>
    </source>
</evidence>
<dbReference type="Proteomes" id="UP001206925">
    <property type="component" value="Unassembled WGS sequence"/>
</dbReference>
<dbReference type="GO" id="GO:0035251">
    <property type="term" value="F:UDP-glucosyltransferase activity"/>
    <property type="evidence" value="ECO:0007669"/>
    <property type="project" value="TreeGrafter"/>
</dbReference>
<evidence type="ECO:0000256" key="1">
    <source>
        <dbReference type="ARBA" id="ARBA00009995"/>
    </source>
</evidence>
<sequence length="426" mass="47695">MIPLVQAARLFAARGVRSTIVTTVHNALTFQASIDHDIERGYPITVHTINFPASEVELPIGIENLSSCTNEEMISKIYRSTALLPTHTPIAQLIRDVARSRLHLLGHVDNMELNIPRLVFYPNNFIYHAVSHSLKVHASLISSEFLSFVVPDLPDNITMKRSQLSHHFVSKTEMGDWMERVQQSKKRSYGIAHNTFYEIEPAYADHVKKIKGTKVFSRNNNLVLEKHSCLTWLDDQKPNSVIYVCFGSMVRFPEAQITEIAFGWKEGNKGIGGLPEGFDERIGMKNKGWAPRLEILQHPSLGGFLTRCGWNSVLETAAAGVPLITWPLYADHFYNEKLMELLGIGVGIGADVWNPSFVITSPVIRKQAILEAIELLTSQSIIADRIRQNSKDLAIKAKKVVEEDGSLNHLNALIDELKAIKLSSKA</sequence>
<dbReference type="PANTHER" id="PTHR48047">
    <property type="entry name" value="GLYCOSYLTRANSFERASE"/>
    <property type="match status" value="1"/>
</dbReference>
<dbReference type="InterPro" id="IPR002213">
    <property type="entry name" value="UDP_glucos_trans"/>
</dbReference>
<comment type="similarity">
    <text evidence="1">Belongs to the UDP-glycosyltransferase family.</text>
</comment>
<organism evidence="3 4">
    <name type="scientific">Ambrosia artemisiifolia</name>
    <name type="common">Common ragweed</name>
    <dbReference type="NCBI Taxonomy" id="4212"/>
    <lineage>
        <taxon>Eukaryota</taxon>
        <taxon>Viridiplantae</taxon>
        <taxon>Streptophyta</taxon>
        <taxon>Embryophyta</taxon>
        <taxon>Tracheophyta</taxon>
        <taxon>Spermatophyta</taxon>
        <taxon>Magnoliopsida</taxon>
        <taxon>eudicotyledons</taxon>
        <taxon>Gunneridae</taxon>
        <taxon>Pentapetalae</taxon>
        <taxon>asterids</taxon>
        <taxon>campanulids</taxon>
        <taxon>Asterales</taxon>
        <taxon>Asteraceae</taxon>
        <taxon>Asteroideae</taxon>
        <taxon>Heliantheae alliance</taxon>
        <taxon>Heliantheae</taxon>
        <taxon>Ambrosia</taxon>
    </lineage>
</organism>
<proteinExistence type="inferred from homology"/>
<keyword evidence="2" id="KW-0808">Transferase</keyword>
<name>A0AAD5BM05_AMBAR</name>
<gene>
    <name evidence="3" type="ORF">M8C21_006980</name>
</gene>
<protein>
    <submittedName>
        <fullName evidence="3">Uncharacterized protein</fullName>
    </submittedName>
</protein>
<dbReference type="CDD" id="cd03784">
    <property type="entry name" value="GT1_Gtf-like"/>
    <property type="match status" value="1"/>
</dbReference>
<comment type="caution">
    <text evidence="3">The sequence shown here is derived from an EMBL/GenBank/DDBJ whole genome shotgun (WGS) entry which is preliminary data.</text>
</comment>